<dbReference type="PANTHER" id="PTHR43124">
    <property type="entry name" value="PURINE EFFLUX PUMP PBUE"/>
    <property type="match status" value="1"/>
</dbReference>
<keyword evidence="5 6" id="KW-0472">Membrane</keyword>
<dbReference type="SUPFAM" id="SSF103473">
    <property type="entry name" value="MFS general substrate transporter"/>
    <property type="match status" value="1"/>
</dbReference>
<evidence type="ECO:0000313" key="9">
    <source>
        <dbReference type="Proteomes" id="UP000051184"/>
    </source>
</evidence>
<feature type="transmembrane region" description="Helical" evidence="6">
    <location>
        <begin position="288"/>
        <end position="307"/>
    </location>
</feature>
<accession>A0A0P1J1Z2</accession>
<feature type="transmembrane region" description="Helical" evidence="6">
    <location>
        <begin position="263"/>
        <end position="282"/>
    </location>
</feature>
<feature type="transmembrane region" description="Helical" evidence="6">
    <location>
        <begin position="100"/>
        <end position="119"/>
    </location>
</feature>
<dbReference type="PANTHER" id="PTHR43124:SF3">
    <property type="entry name" value="CHLORAMPHENICOL EFFLUX PUMP RV0191"/>
    <property type="match status" value="1"/>
</dbReference>
<keyword evidence="2" id="KW-1003">Cell membrane</keyword>
<feature type="transmembrane region" description="Helical" evidence="6">
    <location>
        <begin position="198"/>
        <end position="219"/>
    </location>
</feature>
<dbReference type="GO" id="GO:0022857">
    <property type="term" value="F:transmembrane transporter activity"/>
    <property type="evidence" value="ECO:0007669"/>
    <property type="project" value="InterPro"/>
</dbReference>
<dbReference type="InterPro" id="IPR011701">
    <property type="entry name" value="MFS"/>
</dbReference>
<evidence type="ECO:0000313" key="8">
    <source>
        <dbReference type="EMBL" id="CUK27124.1"/>
    </source>
</evidence>
<evidence type="ECO:0000256" key="4">
    <source>
        <dbReference type="ARBA" id="ARBA00022989"/>
    </source>
</evidence>
<dbReference type="STRING" id="1715691.TA5113_03058"/>
<organism evidence="8 9">
    <name type="scientific">Cognatishimia activa</name>
    <dbReference type="NCBI Taxonomy" id="1715691"/>
    <lineage>
        <taxon>Bacteria</taxon>
        <taxon>Pseudomonadati</taxon>
        <taxon>Pseudomonadota</taxon>
        <taxon>Alphaproteobacteria</taxon>
        <taxon>Rhodobacterales</taxon>
        <taxon>Paracoccaceae</taxon>
        <taxon>Cognatishimia</taxon>
    </lineage>
</organism>
<keyword evidence="4 6" id="KW-1133">Transmembrane helix</keyword>
<sequence length="381" mass="39572">MVYLLMIAVGLIGANSLILSPIAAEVAAGLDVANPADVMSAAGTYGVGVAVAALGLAPLADRYGADNTLKVALLLIAGALGLSALAPTLTILILGQTLTGVGVGIALPAAYSMAALIAAPGKEAQTVGKVLTGWMLAMVGGVTLSAYGAEIFGWRTVFGVLAVAVFFVVLVMQVISLPKAPRTEKVTSPISALRVPGILGALFSVAAFSFAFYGIYNYLGTHITEHLGHPVSDAGIYTLIYGLGFGFGMFFDRFFEGVGPRRALAAIYGALVVFMSAAYLTVDWFHGLAALMFVWGVINHFGLNMTVNRLTALDPAQRGAIMGLNSAVMYLGVFGATLGFGPLFDTWGLRACIVTAAIIATIGCLESLYARHLDNRLRLAS</sequence>
<evidence type="ECO:0000256" key="1">
    <source>
        <dbReference type="ARBA" id="ARBA00004651"/>
    </source>
</evidence>
<keyword evidence="9" id="KW-1185">Reference proteome</keyword>
<evidence type="ECO:0000259" key="7">
    <source>
        <dbReference type="PROSITE" id="PS50850"/>
    </source>
</evidence>
<name>A0A0P1J1Z2_9RHOB</name>
<comment type="subcellular location">
    <subcellularLocation>
        <location evidence="1">Cell membrane</location>
        <topology evidence="1">Multi-pass membrane protein</topology>
    </subcellularLocation>
</comment>
<feature type="transmembrane region" description="Helical" evidence="6">
    <location>
        <begin position="155"/>
        <end position="177"/>
    </location>
</feature>
<evidence type="ECO:0000256" key="2">
    <source>
        <dbReference type="ARBA" id="ARBA00022475"/>
    </source>
</evidence>
<evidence type="ECO:0000256" key="5">
    <source>
        <dbReference type="ARBA" id="ARBA00023136"/>
    </source>
</evidence>
<evidence type="ECO:0000256" key="3">
    <source>
        <dbReference type="ARBA" id="ARBA00022692"/>
    </source>
</evidence>
<feature type="transmembrane region" description="Helical" evidence="6">
    <location>
        <begin position="319"/>
        <end position="341"/>
    </location>
</feature>
<dbReference type="RefSeq" id="WP_058316030.1">
    <property type="nucleotide sequence ID" value="NZ_CYTO01000024.1"/>
</dbReference>
<dbReference type="OrthoDB" id="8667309at2"/>
<feature type="transmembrane region" description="Helical" evidence="6">
    <location>
        <begin position="347"/>
        <end position="369"/>
    </location>
</feature>
<dbReference type="InterPro" id="IPR020846">
    <property type="entry name" value="MFS_dom"/>
</dbReference>
<feature type="transmembrane region" description="Helical" evidence="6">
    <location>
        <begin position="71"/>
        <end position="94"/>
    </location>
</feature>
<dbReference type="InterPro" id="IPR050189">
    <property type="entry name" value="MFS_Efflux_Transporters"/>
</dbReference>
<dbReference type="GO" id="GO:0005886">
    <property type="term" value="C:plasma membrane"/>
    <property type="evidence" value="ECO:0007669"/>
    <property type="project" value="UniProtKB-SubCell"/>
</dbReference>
<dbReference type="InterPro" id="IPR036259">
    <property type="entry name" value="MFS_trans_sf"/>
</dbReference>
<dbReference type="Pfam" id="PF07690">
    <property type="entry name" value="MFS_1"/>
    <property type="match status" value="1"/>
</dbReference>
<gene>
    <name evidence="8" type="primary">ydhP</name>
    <name evidence="8" type="ORF">TA5114_02945</name>
</gene>
<reference evidence="9" key="1">
    <citation type="submission" date="2015-09" db="EMBL/GenBank/DDBJ databases">
        <authorList>
            <person name="Rodrigo-Torres Lidia"/>
            <person name="Arahal R.David."/>
        </authorList>
    </citation>
    <scope>NUCLEOTIDE SEQUENCE [LARGE SCALE GENOMIC DNA]</scope>
    <source>
        <strain evidence="9">CECT 5114</strain>
    </source>
</reference>
<proteinExistence type="predicted"/>
<dbReference type="Gene3D" id="1.20.1250.20">
    <property type="entry name" value="MFS general substrate transporter like domains"/>
    <property type="match status" value="1"/>
</dbReference>
<feature type="domain" description="Major facilitator superfamily (MFS) profile" evidence="7">
    <location>
        <begin position="1"/>
        <end position="375"/>
    </location>
</feature>
<feature type="transmembrane region" description="Helical" evidence="6">
    <location>
        <begin position="40"/>
        <end position="59"/>
    </location>
</feature>
<dbReference type="AlphaFoldDB" id="A0A0P1J1Z2"/>
<feature type="transmembrane region" description="Helical" evidence="6">
    <location>
        <begin position="234"/>
        <end position="251"/>
    </location>
</feature>
<dbReference type="PROSITE" id="PS50850">
    <property type="entry name" value="MFS"/>
    <property type="match status" value="1"/>
</dbReference>
<dbReference type="Proteomes" id="UP000051184">
    <property type="component" value="Unassembled WGS sequence"/>
</dbReference>
<evidence type="ECO:0000256" key="6">
    <source>
        <dbReference type="SAM" id="Phobius"/>
    </source>
</evidence>
<keyword evidence="3 6" id="KW-0812">Transmembrane</keyword>
<dbReference type="EMBL" id="CYUE01000021">
    <property type="protein sequence ID" value="CUK27124.1"/>
    <property type="molecule type" value="Genomic_DNA"/>
</dbReference>
<protein>
    <submittedName>
        <fullName evidence="8">Inner membrane transport protein YdhP</fullName>
    </submittedName>
</protein>
<feature type="transmembrane region" description="Helical" evidence="6">
    <location>
        <begin position="131"/>
        <end position="149"/>
    </location>
</feature>